<organism evidence="2 3">
    <name type="scientific">Ramlibacter henchirensis</name>
    <dbReference type="NCBI Taxonomy" id="204072"/>
    <lineage>
        <taxon>Bacteria</taxon>
        <taxon>Pseudomonadati</taxon>
        <taxon>Pseudomonadota</taxon>
        <taxon>Betaproteobacteria</taxon>
        <taxon>Burkholderiales</taxon>
        <taxon>Comamonadaceae</taxon>
        <taxon>Ramlibacter</taxon>
    </lineage>
</organism>
<dbReference type="RefSeq" id="WP_135261512.1">
    <property type="nucleotide sequence ID" value="NZ_SMLM01000001.1"/>
</dbReference>
<dbReference type="Proteomes" id="UP000298180">
    <property type="component" value="Unassembled WGS sequence"/>
</dbReference>
<dbReference type="Gene3D" id="3.40.190.10">
    <property type="entry name" value="Periplasmic binding protein-like II"/>
    <property type="match status" value="1"/>
</dbReference>
<dbReference type="PIRSF" id="PIRSF017082">
    <property type="entry name" value="YflP"/>
    <property type="match status" value="1"/>
</dbReference>
<dbReference type="Gene3D" id="3.40.190.150">
    <property type="entry name" value="Bordetella uptake gene, domain 1"/>
    <property type="match status" value="1"/>
</dbReference>
<sequence>MNTLRRGLLCTGLGLGLLPLRAQGTWPVPGRPIRMVVPAPPGGPGDVVARALARELGESLASTVVVENKPGGASIPGALEVSRAAADGHTLLLTLNTTHTQVPHLYARVPFDPFNDFTPIAPVYRGHSVLVAHPSFPAANLAEAIARSRSQSVAFGSPSPGTTGHLYIEILNADHGARFVHVPYKGSSPAQQDLLAGHIGLLFDSPATALPHVRAGRLKALATTGPARLAAIPDVPTAREQGYAGLERGTWLGVFGPARLPGAIVARLNREIAQALKGSQLREQFAAMGVELEAATPDAFAELIRADHHAWGQVIRRIGLRLD</sequence>
<comment type="caution">
    <text evidence="2">The sequence shown here is derived from an EMBL/GenBank/DDBJ whole genome shotgun (WGS) entry which is preliminary data.</text>
</comment>
<dbReference type="Pfam" id="PF03401">
    <property type="entry name" value="TctC"/>
    <property type="match status" value="1"/>
</dbReference>
<evidence type="ECO:0000313" key="3">
    <source>
        <dbReference type="Proteomes" id="UP000298180"/>
    </source>
</evidence>
<gene>
    <name evidence="2" type="ORF">EZ313_01805</name>
</gene>
<name>A0A4Z0C2K5_9BURK</name>
<reference evidence="2 3" key="1">
    <citation type="submission" date="2019-03" db="EMBL/GenBank/DDBJ databases">
        <title>Ramlibacter henchirensis DSM 14656, whole genome shotgun sequence.</title>
        <authorList>
            <person name="Zhang X."/>
            <person name="Feng G."/>
            <person name="Zhu H."/>
        </authorList>
    </citation>
    <scope>NUCLEOTIDE SEQUENCE [LARGE SCALE GENOMIC DNA]</scope>
    <source>
        <strain evidence="2 3">DSM 14656</strain>
    </source>
</reference>
<proteinExistence type="inferred from homology"/>
<dbReference type="InterPro" id="IPR042100">
    <property type="entry name" value="Bug_dom1"/>
</dbReference>
<dbReference type="PANTHER" id="PTHR42928">
    <property type="entry name" value="TRICARBOXYLATE-BINDING PROTEIN"/>
    <property type="match status" value="1"/>
</dbReference>
<dbReference type="InterPro" id="IPR005064">
    <property type="entry name" value="BUG"/>
</dbReference>
<evidence type="ECO:0000256" key="1">
    <source>
        <dbReference type="ARBA" id="ARBA00006987"/>
    </source>
</evidence>
<dbReference type="CDD" id="cd07012">
    <property type="entry name" value="PBP2_Bug_TTT"/>
    <property type="match status" value="1"/>
</dbReference>
<keyword evidence="3" id="KW-1185">Reference proteome</keyword>
<evidence type="ECO:0000313" key="2">
    <source>
        <dbReference type="EMBL" id="TFZ05431.1"/>
    </source>
</evidence>
<accession>A0A4Z0C2K5</accession>
<dbReference type="AlphaFoldDB" id="A0A4Z0C2K5"/>
<dbReference type="OrthoDB" id="8889766at2"/>
<protein>
    <submittedName>
        <fullName evidence="2">Tripartite tricarboxylate transporter substrate binding protein</fullName>
    </submittedName>
</protein>
<dbReference type="PANTHER" id="PTHR42928:SF5">
    <property type="entry name" value="BLR1237 PROTEIN"/>
    <property type="match status" value="1"/>
</dbReference>
<comment type="similarity">
    <text evidence="1">Belongs to the UPF0065 (bug) family.</text>
</comment>
<dbReference type="EMBL" id="SMLM01000001">
    <property type="protein sequence ID" value="TFZ05431.1"/>
    <property type="molecule type" value="Genomic_DNA"/>
</dbReference>
<dbReference type="SUPFAM" id="SSF53850">
    <property type="entry name" value="Periplasmic binding protein-like II"/>
    <property type="match status" value="1"/>
</dbReference>